<name>E1ZUM7_CHLVA</name>
<feature type="compositionally biased region" description="Low complexity" evidence="1">
    <location>
        <begin position="41"/>
        <end position="58"/>
    </location>
</feature>
<feature type="region of interest" description="Disordered" evidence="1">
    <location>
        <begin position="36"/>
        <end position="58"/>
    </location>
</feature>
<sequence length="137" mass="15475">MGEHFPDLRGKLTATDIGNAKTRFWRDTSGKCPHEVHSAKAAAAAAEQQQAEQQAAAEALSGIPAATATWDEVEPFLEFVQQDMDANRIGTWRADNMRRAKAVEHLCRLWESSLAFTKEQRRRIRDFCIEFKVKLST</sequence>
<accession>E1ZUM7</accession>
<dbReference type="AlphaFoldDB" id="E1ZUM7"/>
<dbReference type="KEGG" id="cvr:CHLNCDRAFT_142654"/>
<protein>
    <submittedName>
        <fullName evidence="2">Expressed protein</fullName>
    </submittedName>
</protein>
<dbReference type="Proteomes" id="UP000008141">
    <property type="component" value="Unassembled WGS sequence"/>
</dbReference>
<gene>
    <name evidence="2" type="ORF">CHLNCDRAFT_142654</name>
</gene>
<proteinExistence type="predicted"/>
<dbReference type="GeneID" id="17349901"/>
<evidence type="ECO:0000256" key="1">
    <source>
        <dbReference type="SAM" id="MobiDB-lite"/>
    </source>
</evidence>
<evidence type="ECO:0000313" key="2">
    <source>
        <dbReference type="EMBL" id="EFN50468.1"/>
    </source>
</evidence>
<reference evidence="2 3" key="1">
    <citation type="journal article" date="2010" name="Plant Cell">
        <title>The Chlorella variabilis NC64A genome reveals adaptation to photosymbiosis, coevolution with viruses, and cryptic sex.</title>
        <authorList>
            <person name="Blanc G."/>
            <person name="Duncan G."/>
            <person name="Agarkova I."/>
            <person name="Borodovsky M."/>
            <person name="Gurnon J."/>
            <person name="Kuo A."/>
            <person name="Lindquist E."/>
            <person name="Lucas S."/>
            <person name="Pangilinan J."/>
            <person name="Polle J."/>
            <person name="Salamov A."/>
            <person name="Terry A."/>
            <person name="Yamada T."/>
            <person name="Dunigan D.D."/>
            <person name="Grigoriev I.V."/>
            <person name="Claverie J.M."/>
            <person name="Van Etten J.L."/>
        </authorList>
    </citation>
    <scope>NUCLEOTIDE SEQUENCE [LARGE SCALE GENOMIC DNA]</scope>
    <source>
        <strain evidence="2 3">NC64A</strain>
    </source>
</reference>
<evidence type="ECO:0000313" key="3">
    <source>
        <dbReference type="Proteomes" id="UP000008141"/>
    </source>
</evidence>
<dbReference type="EMBL" id="GL434127">
    <property type="protein sequence ID" value="EFN50468.1"/>
    <property type="molecule type" value="Genomic_DNA"/>
</dbReference>
<organism evidence="3">
    <name type="scientific">Chlorella variabilis</name>
    <name type="common">Green alga</name>
    <dbReference type="NCBI Taxonomy" id="554065"/>
    <lineage>
        <taxon>Eukaryota</taxon>
        <taxon>Viridiplantae</taxon>
        <taxon>Chlorophyta</taxon>
        <taxon>core chlorophytes</taxon>
        <taxon>Trebouxiophyceae</taxon>
        <taxon>Chlorellales</taxon>
        <taxon>Chlorellaceae</taxon>
        <taxon>Chlorella clade</taxon>
        <taxon>Chlorella</taxon>
    </lineage>
</organism>
<dbReference type="RefSeq" id="XP_005842600.1">
    <property type="nucleotide sequence ID" value="XM_005842543.1"/>
</dbReference>
<keyword evidence="3" id="KW-1185">Reference proteome</keyword>
<dbReference type="InParanoid" id="E1ZUM7"/>